<dbReference type="EMBL" id="BPLQ01009858">
    <property type="protein sequence ID" value="GIY47045.1"/>
    <property type="molecule type" value="Genomic_DNA"/>
</dbReference>
<proteinExistence type="inferred from homology"/>
<reference evidence="3 4" key="1">
    <citation type="submission" date="2021-06" db="EMBL/GenBank/DDBJ databases">
        <title>Caerostris darwini draft genome.</title>
        <authorList>
            <person name="Kono N."/>
            <person name="Arakawa K."/>
        </authorList>
    </citation>
    <scope>NUCLEOTIDE SEQUENCE [LARGE SCALE GENOMIC DNA]</scope>
</reference>
<dbReference type="PROSITE" id="PS51885">
    <property type="entry name" value="NEPRILYSIN"/>
    <property type="match status" value="1"/>
</dbReference>
<dbReference type="Pfam" id="PF01431">
    <property type="entry name" value="Peptidase_M13"/>
    <property type="match status" value="2"/>
</dbReference>
<dbReference type="PANTHER" id="PTHR11733:SF167">
    <property type="entry name" value="FI17812P1-RELATED"/>
    <property type="match status" value="1"/>
</dbReference>
<dbReference type="InterPro" id="IPR018497">
    <property type="entry name" value="Peptidase_M13_C"/>
</dbReference>
<organism evidence="3 4">
    <name type="scientific">Caerostris darwini</name>
    <dbReference type="NCBI Taxonomy" id="1538125"/>
    <lineage>
        <taxon>Eukaryota</taxon>
        <taxon>Metazoa</taxon>
        <taxon>Ecdysozoa</taxon>
        <taxon>Arthropoda</taxon>
        <taxon>Chelicerata</taxon>
        <taxon>Arachnida</taxon>
        <taxon>Araneae</taxon>
        <taxon>Araneomorphae</taxon>
        <taxon>Entelegynae</taxon>
        <taxon>Araneoidea</taxon>
        <taxon>Araneidae</taxon>
        <taxon>Caerostris</taxon>
    </lineage>
</organism>
<keyword evidence="4" id="KW-1185">Reference proteome</keyword>
<dbReference type="Proteomes" id="UP001054837">
    <property type="component" value="Unassembled WGS sequence"/>
</dbReference>
<dbReference type="GO" id="GO:0004222">
    <property type="term" value="F:metalloendopeptidase activity"/>
    <property type="evidence" value="ECO:0007669"/>
    <property type="project" value="InterPro"/>
</dbReference>
<name>A0AAV4TQF9_9ARAC</name>
<dbReference type="InterPro" id="IPR000718">
    <property type="entry name" value="Peptidase_M13"/>
</dbReference>
<dbReference type="InterPro" id="IPR024079">
    <property type="entry name" value="MetalloPept_cat_dom_sf"/>
</dbReference>
<dbReference type="PANTHER" id="PTHR11733">
    <property type="entry name" value="ZINC METALLOPROTEASE FAMILY M13 NEPRILYSIN-RELATED"/>
    <property type="match status" value="1"/>
</dbReference>
<dbReference type="GO" id="GO:0016485">
    <property type="term" value="P:protein processing"/>
    <property type="evidence" value="ECO:0007669"/>
    <property type="project" value="TreeGrafter"/>
</dbReference>
<evidence type="ECO:0000313" key="4">
    <source>
        <dbReference type="Proteomes" id="UP001054837"/>
    </source>
</evidence>
<evidence type="ECO:0000259" key="2">
    <source>
        <dbReference type="Pfam" id="PF01431"/>
    </source>
</evidence>
<comment type="caution">
    <text evidence="3">The sequence shown here is derived from an EMBL/GenBank/DDBJ whole genome shotgun (WGS) entry which is preliminary data.</text>
</comment>
<dbReference type="SUPFAM" id="SSF55486">
    <property type="entry name" value="Metalloproteases ('zincins'), catalytic domain"/>
    <property type="match status" value="1"/>
</dbReference>
<protein>
    <submittedName>
        <fullName evidence="3">Endothelin-converting enzyme 1</fullName>
    </submittedName>
</protein>
<dbReference type="AlphaFoldDB" id="A0AAV4TQF9"/>
<dbReference type="Gene3D" id="3.40.390.10">
    <property type="entry name" value="Collagenase (Catalytic Domain)"/>
    <property type="match status" value="2"/>
</dbReference>
<feature type="domain" description="Peptidase M13 C-terminal" evidence="2">
    <location>
        <begin position="113"/>
        <end position="182"/>
    </location>
</feature>
<accession>A0AAV4TQF9</accession>
<comment type="similarity">
    <text evidence="1">Belongs to the peptidase M13 family.</text>
</comment>
<gene>
    <name evidence="3" type="primary">ECE1</name>
    <name evidence="3" type="ORF">CDAR_125752</name>
</gene>
<dbReference type="GO" id="GO:0005886">
    <property type="term" value="C:plasma membrane"/>
    <property type="evidence" value="ECO:0007669"/>
    <property type="project" value="TreeGrafter"/>
</dbReference>
<evidence type="ECO:0000256" key="1">
    <source>
        <dbReference type="ARBA" id="ARBA00007357"/>
    </source>
</evidence>
<sequence>MHEFFRPFIVNAYHSPGILDLRFGIFLPPVYQYGRPKLLNFATMGTTLGHELGHEIEAFMEEVENYDNDTCRIYKEKKKCLVEQYSEFQIKKIGKKIITRFLLRGNFSLPALNFTTEQLLYISLAQMWCSVSSWEKEQLHYELDIHAPSDIRIIGMLRNLREFSNAFNCPRGSRMNPAERCAFRLRS</sequence>
<evidence type="ECO:0000313" key="3">
    <source>
        <dbReference type="EMBL" id="GIY47045.1"/>
    </source>
</evidence>
<feature type="domain" description="Peptidase M13 C-terminal" evidence="2">
    <location>
        <begin position="11"/>
        <end position="99"/>
    </location>
</feature>